<dbReference type="GO" id="GO:0043709">
    <property type="term" value="P:cell adhesion involved in single-species biofilm formation"/>
    <property type="evidence" value="ECO:0007669"/>
    <property type="project" value="TreeGrafter"/>
</dbReference>
<dbReference type="InterPro" id="IPR000160">
    <property type="entry name" value="GGDEF_dom"/>
</dbReference>
<feature type="domain" description="GGDEF" evidence="2">
    <location>
        <begin position="232"/>
        <end position="362"/>
    </location>
</feature>
<sequence length="372" mass="43671">MQGYDYFFQDLFVFNASFVGLTLIASYLTKKYGMVHWITIVSLLLLYSMLFSHFLFNPYFGIVFFNIPFIMAPIIIVKIYYDRRIMYMFIAFVFTVTQISYFVLSDFRLNTFLVVAYLGISLLVILLPSTKQRWLDACILYAASFGITVLCVALSNVFEIRLLTVEMIIWFLNFFTLLWISHYIVPELLRYVENTFTEAELERDSLTGAYNRYSLKKHLEAITIQHLNHAKFPFSILFLDINLFKQINDDYGHLVGDIYLKTFVEKIQGNIRQEDQLFRYGGDEFIIFTKLTDDELNHLLMRLEKEVQGQTFSTDNHILTLHYSIGVASYPKDGSLVQEIVKIADQRMYKNKRKNRGLSYHEKQNVSETSND</sequence>
<dbReference type="GO" id="GO:1902201">
    <property type="term" value="P:negative regulation of bacterial-type flagellum-dependent cell motility"/>
    <property type="evidence" value="ECO:0007669"/>
    <property type="project" value="TreeGrafter"/>
</dbReference>
<keyword evidence="1" id="KW-0472">Membrane</keyword>
<dbReference type="InterPro" id="IPR029787">
    <property type="entry name" value="Nucleotide_cyclase"/>
</dbReference>
<feature type="transmembrane region" description="Helical" evidence="1">
    <location>
        <begin position="62"/>
        <end position="81"/>
    </location>
</feature>
<feature type="transmembrane region" description="Helical" evidence="1">
    <location>
        <begin position="109"/>
        <end position="127"/>
    </location>
</feature>
<proteinExistence type="predicted"/>
<dbReference type="OrthoDB" id="69083at2"/>
<dbReference type="SUPFAM" id="SSF55073">
    <property type="entry name" value="Nucleotide cyclase"/>
    <property type="match status" value="1"/>
</dbReference>
<evidence type="ECO:0000256" key="1">
    <source>
        <dbReference type="SAM" id="Phobius"/>
    </source>
</evidence>
<dbReference type="GO" id="GO:0005886">
    <property type="term" value="C:plasma membrane"/>
    <property type="evidence" value="ECO:0007669"/>
    <property type="project" value="TreeGrafter"/>
</dbReference>
<dbReference type="EMBL" id="CP032418">
    <property type="protein sequence ID" value="AYC28581.1"/>
    <property type="molecule type" value="Genomic_DNA"/>
</dbReference>
<feature type="transmembrane region" description="Helical" evidence="1">
    <location>
        <begin position="86"/>
        <end position="103"/>
    </location>
</feature>
<accession>A0A385YQ50</accession>
<keyword evidence="4" id="KW-1185">Reference proteome</keyword>
<keyword evidence="1" id="KW-1133">Transmembrane helix</keyword>
<keyword evidence="1" id="KW-0812">Transmembrane</keyword>
<reference evidence="4" key="1">
    <citation type="submission" date="2018-09" db="EMBL/GenBank/DDBJ databases">
        <authorList>
            <person name="Zhu H."/>
        </authorList>
    </citation>
    <scope>NUCLEOTIDE SEQUENCE [LARGE SCALE GENOMIC DNA]</scope>
    <source>
        <strain evidence="4">K2R23-3</strain>
    </source>
</reference>
<dbReference type="GO" id="GO:0052621">
    <property type="term" value="F:diguanylate cyclase activity"/>
    <property type="evidence" value="ECO:0007669"/>
    <property type="project" value="TreeGrafter"/>
</dbReference>
<feature type="transmembrane region" description="Helical" evidence="1">
    <location>
        <begin position="134"/>
        <end position="155"/>
    </location>
</feature>
<dbReference type="NCBIfam" id="TIGR00254">
    <property type="entry name" value="GGDEF"/>
    <property type="match status" value="1"/>
</dbReference>
<dbReference type="PROSITE" id="PS50887">
    <property type="entry name" value="GGDEF"/>
    <property type="match status" value="1"/>
</dbReference>
<dbReference type="InterPro" id="IPR050469">
    <property type="entry name" value="Diguanylate_Cyclase"/>
</dbReference>
<feature type="transmembrane region" description="Helical" evidence="1">
    <location>
        <begin position="35"/>
        <end position="56"/>
    </location>
</feature>
<dbReference type="PANTHER" id="PTHR45138">
    <property type="entry name" value="REGULATORY COMPONENTS OF SENSORY TRANSDUCTION SYSTEM"/>
    <property type="match status" value="1"/>
</dbReference>
<dbReference type="RefSeq" id="WP_119882326.1">
    <property type="nucleotide sequence ID" value="NZ_CP032418.1"/>
</dbReference>
<dbReference type="SMART" id="SM00267">
    <property type="entry name" value="GGDEF"/>
    <property type="match status" value="1"/>
</dbReference>
<evidence type="ECO:0000259" key="2">
    <source>
        <dbReference type="PROSITE" id="PS50887"/>
    </source>
</evidence>
<dbReference type="PANTHER" id="PTHR45138:SF9">
    <property type="entry name" value="DIGUANYLATE CYCLASE DGCM-RELATED"/>
    <property type="match status" value="1"/>
</dbReference>
<organism evidence="3 4">
    <name type="scientific">Paenisporosarcina cavernae</name>
    <dbReference type="NCBI Taxonomy" id="2320858"/>
    <lineage>
        <taxon>Bacteria</taxon>
        <taxon>Bacillati</taxon>
        <taxon>Bacillota</taxon>
        <taxon>Bacilli</taxon>
        <taxon>Bacillales</taxon>
        <taxon>Caryophanaceae</taxon>
        <taxon>Paenisporosarcina</taxon>
    </lineage>
</organism>
<feature type="transmembrane region" description="Helical" evidence="1">
    <location>
        <begin position="167"/>
        <end position="185"/>
    </location>
</feature>
<name>A0A385YQ50_9BACL</name>
<dbReference type="KEGG" id="paek:D3873_01355"/>
<dbReference type="InterPro" id="IPR043128">
    <property type="entry name" value="Rev_trsase/Diguanyl_cyclase"/>
</dbReference>
<protein>
    <submittedName>
        <fullName evidence="3">Diguanylate cyclase</fullName>
    </submittedName>
</protein>
<dbReference type="AlphaFoldDB" id="A0A385YQ50"/>
<evidence type="ECO:0000313" key="3">
    <source>
        <dbReference type="EMBL" id="AYC28581.1"/>
    </source>
</evidence>
<evidence type="ECO:0000313" key="4">
    <source>
        <dbReference type="Proteomes" id="UP000265725"/>
    </source>
</evidence>
<gene>
    <name evidence="3" type="ORF">D3873_01355</name>
</gene>
<dbReference type="Pfam" id="PF00990">
    <property type="entry name" value="GGDEF"/>
    <property type="match status" value="1"/>
</dbReference>
<feature type="transmembrane region" description="Helical" evidence="1">
    <location>
        <begin position="6"/>
        <end position="28"/>
    </location>
</feature>
<dbReference type="CDD" id="cd01949">
    <property type="entry name" value="GGDEF"/>
    <property type="match status" value="1"/>
</dbReference>
<dbReference type="Gene3D" id="3.30.70.270">
    <property type="match status" value="1"/>
</dbReference>
<dbReference type="Proteomes" id="UP000265725">
    <property type="component" value="Chromosome"/>
</dbReference>